<accession>A0A327NJS3</accession>
<dbReference type="RefSeq" id="WP_111341312.1">
    <property type="nucleotide sequence ID" value="NZ_QLII01000001.1"/>
</dbReference>
<dbReference type="EMBL" id="QLII01000001">
    <property type="protein sequence ID" value="RAI74296.1"/>
    <property type="molecule type" value="Genomic_DNA"/>
</dbReference>
<comment type="caution">
    <text evidence="1">The sequence shown here is derived from an EMBL/GenBank/DDBJ whole genome shotgun (WGS) entry which is preliminary data.</text>
</comment>
<keyword evidence="2" id="KW-1185">Reference proteome</keyword>
<dbReference type="OrthoDB" id="965414at2"/>
<reference evidence="1 2" key="1">
    <citation type="submission" date="2018-06" db="EMBL/GenBank/DDBJ databases">
        <title>Spirosoma sp. HMF3257 Genome sequencing and assembly.</title>
        <authorList>
            <person name="Kang H."/>
            <person name="Cha I."/>
            <person name="Kim H."/>
            <person name="Kang J."/>
            <person name="Joh K."/>
        </authorList>
    </citation>
    <scope>NUCLEOTIDE SEQUENCE [LARGE SCALE GENOMIC DNA]</scope>
    <source>
        <strain evidence="1 2">HMF3257</strain>
    </source>
</reference>
<dbReference type="Proteomes" id="UP000249016">
    <property type="component" value="Unassembled WGS sequence"/>
</dbReference>
<gene>
    <name evidence="1" type="ORF">HMF3257_08170</name>
</gene>
<name>A0A327NJS3_9BACT</name>
<sequence>MDSIAEYFSEEKDVLYIRGQRKAKEAKERKVVSNLLKKASLSIEQIADVVEVPTAFVLEVQSSLSGKK</sequence>
<evidence type="ECO:0000313" key="2">
    <source>
        <dbReference type="Proteomes" id="UP000249016"/>
    </source>
</evidence>
<organism evidence="1 2">
    <name type="scientific">Spirosoma telluris</name>
    <dbReference type="NCBI Taxonomy" id="2183553"/>
    <lineage>
        <taxon>Bacteria</taxon>
        <taxon>Pseudomonadati</taxon>
        <taxon>Bacteroidota</taxon>
        <taxon>Cytophagia</taxon>
        <taxon>Cytophagales</taxon>
        <taxon>Cytophagaceae</taxon>
        <taxon>Spirosoma</taxon>
    </lineage>
</organism>
<dbReference type="AlphaFoldDB" id="A0A327NJS3"/>
<proteinExistence type="predicted"/>
<protein>
    <submittedName>
        <fullName evidence="1">Uncharacterized protein</fullName>
    </submittedName>
</protein>
<evidence type="ECO:0000313" key="1">
    <source>
        <dbReference type="EMBL" id="RAI74296.1"/>
    </source>
</evidence>